<comment type="caution">
    <text evidence="1">The sequence shown here is derived from an EMBL/GenBank/DDBJ whole genome shotgun (WGS) entry which is preliminary data.</text>
</comment>
<protein>
    <submittedName>
        <fullName evidence="1">Uncharacterized protein</fullName>
    </submittedName>
</protein>
<proteinExistence type="predicted"/>
<evidence type="ECO:0000313" key="1">
    <source>
        <dbReference type="EMBL" id="GFS43990.1"/>
    </source>
</evidence>
<gene>
    <name evidence="1" type="ORF">NPIL_245861</name>
</gene>
<sequence length="81" mass="8956">MRGRSAARHVTPQVRLPACRGKENRPVMDGIPAPSTVNINLCRTDVGSDCLLGYQKQSFQPVHQTVVQLVLVKHIRPTRGV</sequence>
<dbReference type="EMBL" id="BMAW01090282">
    <property type="protein sequence ID" value="GFS43990.1"/>
    <property type="molecule type" value="Genomic_DNA"/>
</dbReference>
<dbReference type="AlphaFoldDB" id="A0A8X6IFP5"/>
<evidence type="ECO:0000313" key="2">
    <source>
        <dbReference type="Proteomes" id="UP000887013"/>
    </source>
</evidence>
<accession>A0A8X6IFP5</accession>
<organism evidence="1 2">
    <name type="scientific">Nephila pilipes</name>
    <name type="common">Giant wood spider</name>
    <name type="synonym">Nephila maculata</name>
    <dbReference type="NCBI Taxonomy" id="299642"/>
    <lineage>
        <taxon>Eukaryota</taxon>
        <taxon>Metazoa</taxon>
        <taxon>Ecdysozoa</taxon>
        <taxon>Arthropoda</taxon>
        <taxon>Chelicerata</taxon>
        <taxon>Arachnida</taxon>
        <taxon>Araneae</taxon>
        <taxon>Araneomorphae</taxon>
        <taxon>Entelegynae</taxon>
        <taxon>Araneoidea</taxon>
        <taxon>Nephilidae</taxon>
        <taxon>Nephila</taxon>
    </lineage>
</organism>
<reference evidence="1" key="1">
    <citation type="submission" date="2020-08" db="EMBL/GenBank/DDBJ databases">
        <title>Multicomponent nature underlies the extraordinary mechanical properties of spider dragline silk.</title>
        <authorList>
            <person name="Kono N."/>
            <person name="Nakamura H."/>
            <person name="Mori M."/>
            <person name="Yoshida Y."/>
            <person name="Ohtoshi R."/>
            <person name="Malay A.D."/>
            <person name="Moran D.A.P."/>
            <person name="Tomita M."/>
            <person name="Numata K."/>
            <person name="Arakawa K."/>
        </authorList>
    </citation>
    <scope>NUCLEOTIDE SEQUENCE</scope>
</reference>
<name>A0A8X6IFP5_NEPPI</name>
<keyword evidence="2" id="KW-1185">Reference proteome</keyword>
<dbReference type="Proteomes" id="UP000887013">
    <property type="component" value="Unassembled WGS sequence"/>
</dbReference>